<dbReference type="PANTHER" id="PTHR43309">
    <property type="entry name" value="5-OXOPROLINASE SUBUNIT C"/>
    <property type="match status" value="1"/>
</dbReference>
<evidence type="ECO:0000256" key="1">
    <source>
        <dbReference type="ARBA" id="ARBA00022741"/>
    </source>
</evidence>
<gene>
    <name evidence="5" type="ORF">SAMN04489735_102413</name>
</gene>
<dbReference type="AlphaFoldDB" id="A0A1G8CAI0"/>
<evidence type="ECO:0000256" key="2">
    <source>
        <dbReference type="ARBA" id="ARBA00022801"/>
    </source>
</evidence>
<dbReference type="Gene3D" id="2.40.100.10">
    <property type="entry name" value="Cyclophilin-like"/>
    <property type="match status" value="1"/>
</dbReference>
<protein>
    <submittedName>
        <fullName evidence="5">Antagonist of KipI</fullName>
    </submittedName>
</protein>
<keyword evidence="1" id="KW-0547">Nucleotide-binding</keyword>
<dbReference type="PANTHER" id="PTHR43309:SF5">
    <property type="entry name" value="5-OXOPROLINASE SUBUNIT C"/>
    <property type="match status" value="1"/>
</dbReference>
<dbReference type="NCBIfam" id="TIGR00724">
    <property type="entry name" value="urea_amlyse_rel"/>
    <property type="match status" value="1"/>
</dbReference>
<dbReference type="SUPFAM" id="SSF50891">
    <property type="entry name" value="Cyclophilin-like"/>
    <property type="match status" value="1"/>
</dbReference>
<dbReference type="GO" id="GO:0005524">
    <property type="term" value="F:ATP binding"/>
    <property type="evidence" value="ECO:0007669"/>
    <property type="project" value="UniProtKB-KW"/>
</dbReference>
<dbReference type="Pfam" id="PF02626">
    <property type="entry name" value="CT_A_B"/>
    <property type="match status" value="1"/>
</dbReference>
<evidence type="ECO:0000313" key="6">
    <source>
        <dbReference type="Proteomes" id="UP000198956"/>
    </source>
</evidence>
<evidence type="ECO:0000313" key="5">
    <source>
        <dbReference type="EMBL" id="SDH42402.1"/>
    </source>
</evidence>
<dbReference type="SMART" id="SM00797">
    <property type="entry name" value="AHS2"/>
    <property type="match status" value="1"/>
</dbReference>
<evidence type="ECO:0000259" key="4">
    <source>
        <dbReference type="SMART" id="SM00797"/>
    </source>
</evidence>
<dbReference type="InterPro" id="IPR029000">
    <property type="entry name" value="Cyclophilin-like_dom_sf"/>
</dbReference>
<organism evidence="5 6">
    <name type="scientific">Aneurinibacillus thermoaerophilus</name>
    <dbReference type="NCBI Taxonomy" id="143495"/>
    <lineage>
        <taxon>Bacteria</taxon>
        <taxon>Bacillati</taxon>
        <taxon>Bacillota</taxon>
        <taxon>Bacilli</taxon>
        <taxon>Bacillales</taxon>
        <taxon>Paenibacillaceae</taxon>
        <taxon>Aneurinibacillus group</taxon>
        <taxon>Aneurinibacillus</taxon>
    </lineage>
</organism>
<dbReference type="InterPro" id="IPR003778">
    <property type="entry name" value="CT_A_B"/>
</dbReference>
<name>A0A1G8CAI0_ANETH</name>
<dbReference type="GO" id="GO:0016787">
    <property type="term" value="F:hydrolase activity"/>
    <property type="evidence" value="ECO:0007669"/>
    <property type="project" value="UniProtKB-KW"/>
</dbReference>
<proteinExistence type="predicted"/>
<sequence length="336" mass="36817">MEGEGRMRIKVLRPGLLTTIQDLGRYGFQKQGIIASGAMDPFALRMANLLVGNEENAAALEITLMGPRLEFESDTLISICGADLSPEVDGKPILLWRPVYVRGGSVLAFRGCTSGCRAYLAVAGGFNVEKVLGSRSTYLRAHIGGYKGRALQEGDRLEFGEPSEWGAWQMRMLAAAGGRSADWTISSEVFPAYGKNPVVRVIRGAQFDCFTPESRQQFFASAFRVTPQSDRMGYRLQGPQLSLADPLEMISEAVAPGTIQVPSEGQPIALLADRQTVGGYPKIAQIISVDLPVIAQVKPGEKIRFQEVSLEEAEMLYLTREEQIQQVKQGIALRYQ</sequence>
<dbReference type="Proteomes" id="UP000198956">
    <property type="component" value="Unassembled WGS sequence"/>
</dbReference>
<accession>A0A1G8CAI0</accession>
<reference evidence="5 6" key="1">
    <citation type="submission" date="2016-10" db="EMBL/GenBank/DDBJ databases">
        <authorList>
            <person name="de Groot N.N."/>
        </authorList>
    </citation>
    <scope>NUCLEOTIDE SEQUENCE [LARGE SCALE GENOMIC DNA]</scope>
    <source>
        <strain evidence="5 6">L 420-91</strain>
    </source>
</reference>
<keyword evidence="3" id="KW-0067">ATP-binding</keyword>
<dbReference type="EMBL" id="FNDE01000024">
    <property type="protein sequence ID" value="SDH42402.1"/>
    <property type="molecule type" value="Genomic_DNA"/>
</dbReference>
<keyword evidence="2" id="KW-0378">Hydrolase</keyword>
<evidence type="ECO:0000256" key="3">
    <source>
        <dbReference type="ARBA" id="ARBA00022840"/>
    </source>
</evidence>
<dbReference type="InterPro" id="IPR052708">
    <property type="entry name" value="PxpC"/>
</dbReference>
<feature type="domain" description="Carboxyltransferase" evidence="4">
    <location>
        <begin position="30"/>
        <end position="323"/>
    </location>
</feature>